<evidence type="ECO:0000256" key="6">
    <source>
        <dbReference type="ARBA" id="ARBA00022605"/>
    </source>
</evidence>
<dbReference type="PANTHER" id="PTHR23133:SF2">
    <property type="entry name" value="IMIDAZOLEGLYCEROL-PHOSPHATE DEHYDRATASE"/>
    <property type="match status" value="1"/>
</dbReference>
<evidence type="ECO:0000259" key="12">
    <source>
        <dbReference type="SMART" id="SM00822"/>
    </source>
</evidence>
<dbReference type="InterPro" id="IPR020904">
    <property type="entry name" value="Sc_DH/Rdtase_CS"/>
</dbReference>
<sequence>MSTYDKVTTVLITGGAGGLGKALAFNFIKHGKKVIIAGRTEEKLVEAQKDLGQSCIGYVTIDVSDTEALQDFAKRVIADYPEVDCVVNNAGVQKLLDFKAGDVDITEVQQETKPHAALMNVSSGLAYVPISHCPVYCATKAFVKSFTLSLRAQLKDTSIKVIEIAPPMVESDLHREHADPDNNKKSKNKMTLSQDEFIKDVEQGLEQGLPEVGAGMALQAIKTWQTSFGEQWASRNQVESYKSALPGTSAEPKSASTSGPSSSPTGQSASSSGNRTAKVSRKTNETTIDVHLSLDGGSLDGSVKSEHASQSTGGQEISVNSGIGFLDHMLHALAKHGGWSLKLSCSGDLHIDDHHSAEDCALALGSAFKEALGEVKGIKRFGSALAPLDEALSRCVIDISNRPYAGIDLGLKREKIGDLSCEMIPHVMESFAQNAHITMHVDTLKGFNDHHRAESAFKAIALALKEAISHTGKNDVPSTKGVLM</sequence>
<comment type="caution">
    <text evidence="13">The sequence shown here is derived from an EMBL/GenBank/DDBJ whole genome shotgun (WGS) entry which is preliminary data.</text>
</comment>
<dbReference type="Gene3D" id="3.30.230.40">
    <property type="entry name" value="Imidazole glycerol phosphate dehydratase, domain 1"/>
    <property type="match status" value="2"/>
</dbReference>
<feature type="compositionally biased region" description="Low complexity" evidence="11">
    <location>
        <begin position="254"/>
        <end position="272"/>
    </location>
</feature>
<dbReference type="AlphaFoldDB" id="R4XHD0"/>
<dbReference type="HAMAP" id="MF_00076">
    <property type="entry name" value="HisB"/>
    <property type="match status" value="1"/>
</dbReference>
<dbReference type="InterPro" id="IPR057326">
    <property type="entry name" value="KR_dom"/>
</dbReference>
<dbReference type="PRINTS" id="PR00081">
    <property type="entry name" value="GDHRDH"/>
</dbReference>
<comment type="catalytic activity">
    <reaction evidence="1 10">
        <text>D-erythro-1-(imidazol-4-yl)glycerol 3-phosphate = 3-(imidazol-4-yl)-2-oxopropyl phosphate + H2O</text>
        <dbReference type="Rhea" id="RHEA:11040"/>
        <dbReference type="ChEBI" id="CHEBI:15377"/>
        <dbReference type="ChEBI" id="CHEBI:57766"/>
        <dbReference type="ChEBI" id="CHEBI:58278"/>
        <dbReference type="EC" id="4.2.1.19"/>
    </reaction>
</comment>
<evidence type="ECO:0000256" key="4">
    <source>
        <dbReference type="ARBA" id="ARBA00012075"/>
    </source>
</evidence>
<evidence type="ECO:0000256" key="11">
    <source>
        <dbReference type="SAM" id="MobiDB-lite"/>
    </source>
</evidence>
<dbReference type="InterPro" id="IPR020568">
    <property type="entry name" value="Ribosomal_Su5_D2-typ_SF"/>
</dbReference>
<proteinExistence type="inferred from homology"/>
<dbReference type="SUPFAM" id="SSF54211">
    <property type="entry name" value="Ribosomal protein S5 domain 2-like"/>
    <property type="match status" value="2"/>
</dbReference>
<evidence type="ECO:0000256" key="2">
    <source>
        <dbReference type="ARBA" id="ARBA00005047"/>
    </source>
</evidence>
<evidence type="ECO:0000256" key="3">
    <source>
        <dbReference type="ARBA" id="ARBA00007481"/>
    </source>
</evidence>
<organism evidence="13 14">
    <name type="scientific">Taphrina deformans (strain PYCC 5710 / ATCC 11124 / CBS 356.35 / IMI 108563 / JCM 9778 / NBRC 8474)</name>
    <name type="common">Peach leaf curl fungus</name>
    <name type="synonym">Lalaria deformans</name>
    <dbReference type="NCBI Taxonomy" id="1097556"/>
    <lineage>
        <taxon>Eukaryota</taxon>
        <taxon>Fungi</taxon>
        <taxon>Dikarya</taxon>
        <taxon>Ascomycota</taxon>
        <taxon>Taphrinomycotina</taxon>
        <taxon>Taphrinomycetes</taxon>
        <taxon>Taphrinales</taxon>
        <taxon>Taphrinaceae</taxon>
        <taxon>Taphrina</taxon>
    </lineage>
</organism>
<evidence type="ECO:0000256" key="10">
    <source>
        <dbReference type="RuleBase" id="RU000598"/>
    </source>
</evidence>
<evidence type="ECO:0000256" key="9">
    <source>
        <dbReference type="ARBA" id="ARBA00023239"/>
    </source>
</evidence>
<evidence type="ECO:0000256" key="7">
    <source>
        <dbReference type="ARBA" id="ARBA00022857"/>
    </source>
</evidence>
<dbReference type="Pfam" id="PF00475">
    <property type="entry name" value="IGPD"/>
    <property type="match status" value="1"/>
</dbReference>
<dbReference type="CDD" id="cd07914">
    <property type="entry name" value="IGPD"/>
    <property type="match status" value="1"/>
</dbReference>
<dbReference type="eggNOG" id="KOG3143">
    <property type="taxonomic scope" value="Eukaryota"/>
</dbReference>
<evidence type="ECO:0000256" key="8">
    <source>
        <dbReference type="ARBA" id="ARBA00023102"/>
    </source>
</evidence>
<evidence type="ECO:0000313" key="13">
    <source>
        <dbReference type="EMBL" id="CCG85167.1"/>
    </source>
</evidence>
<keyword evidence="8 10" id="KW-0368">Histidine biosynthesis</keyword>
<dbReference type="NCBIfam" id="NF002114">
    <property type="entry name" value="PRK00951.2-4"/>
    <property type="match status" value="1"/>
</dbReference>
<keyword evidence="14" id="KW-1185">Reference proteome</keyword>
<evidence type="ECO:0000256" key="5">
    <source>
        <dbReference type="ARBA" id="ARBA00016664"/>
    </source>
</evidence>
<dbReference type="GO" id="GO:0000105">
    <property type="term" value="P:L-histidine biosynthetic process"/>
    <property type="evidence" value="ECO:0007669"/>
    <property type="project" value="UniProtKB-UniPathway"/>
</dbReference>
<dbReference type="InterPro" id="IPR020565">
    <property type="entry name" value="ImidazoleglycerP_deHydtase_CS"/>
</dbReference>
<reference evidence="13 14" key="1">
    <citation type="journal article" date="2013" name="MBio">
        <title>Genome sequencing of the plant pathogen Taphrina deformans, the causal agent of peach leaf curl.</title>
        <authorList>
            <person name="Cisse O.H."/>
            <person name="Almeida J.M.G.C.F."/>
            <person name="Fonseca A."/>
            <person name="Kumar A.A."/>
            <person name="Salojaervi J."/>
            <person name="Overmyer K."/>
            <person name="Hauser P.M."/>
            <person name="Pagni M."/>
        </authorList>
    </citation>
    <scope>NUCLEOTIDE SEQUENCE [LARGE SCALE GENOMIC DNA]</scope>
    <source>
        <strain evidence="14">PYCC 5710 / ATCC 11124 / CBS 356.35 / IMI 108563 / JCM 9778 / NBRC 8474</strain>
    </source>
</reference>
<dbReference type="SUPFAM" id="SSF51735">
    <property type="entry name" value="NAD(P)-binding Rossmann-fold domains"/>
    <property type="match status" value="1"/>
</dbReference>
<dbReference type="FunFam" id="3.30.230.40:FF:000001">
    <property type="entry name" value="Imidazoleglycerol-phosphate dehydratase HisB"/>
    <property type="match status" value="1"/>
</dbReference>
<dbReference type="STRING" id="1097556.R4XHD0"/>
<dbReference type="EMBL" id="CAHR02000009">
    <property type="protein sequence ID" value="CCG85167.1"/>
    <property type="molecule type" value="Genomic_DNA"/>
</dbReference>
<gene>
    <name evidence="13" type="ORF">TAPDE_000330</name>
</gene>
<dbReference type="PROSITE" id="PS00061">
    <property type="entry name" value="ADH_SHORT"/>
    <property type="match status" value="1"/>
</dbReference>
<dbReference type="Proteomes" id="UP000013776">
    <property type="component" value="Unassembled WGS sequence"/>
</dbReference>
<protein>
    <recommendedName>
        <fullName evidence="5 10">Imidazoleglycerol-phosphate dehydratase</fullName>
        <ecNumber evidence="4 10">4.2.1.19</ecNumber>
    </recommendedName>
</protein>
<dbReference type="EC" id="4.2.1.19" evidence="4 10"/>
<feature type="region of interest" description="Disordered" evidence="11">
    <location>
        <begin position="239"/>
        <end position="287"/>
    </location>
</feature>
<accession>R4XHD0</accession>
<dbReference type="OrthoDB" id="447729at2759"/>
<dbReference type="VEuPathDB" id="FungiDB:TAPDE_000330"/>
<feature type="domain" description="Ketoreductase" evidence="12">
    <location>
        <begin position="8"/>
        <end position="165"/>
    </location>
</feature>
<dbReference type="InterPro" id="IPR038494">
    <property type="entry name" value="IGPD_sf"/>
</dbReference>
<dbReference type="InterPro" id="IPR002347">
    <property type="entry name" value="SDR_fam"/>
</dbReference>
<dbReference type="PANTHER" id="PTHR23133">
    <property type="entry name" value="IMIDAZOLEGLYCEROL-PHOSPHATE DEHYDRATASE HIS7"/>
    <property type="match status" value="1"/>
</dbReference>
<name>R4XHD0_TAPDE</name>
<keyword evidence="7" id="KW-0521">NADP</keyword>
<comment type="similarity">
    <text evidence="3 10">Belongs to the imidazoleglycerol-phosphate dehydratase family.</text>
</comment>
<dbReference type="PROSITE" id="PS00955">
    <property type="entry name" value="IGP_DEHYDRATASE_2"/>
    <property type="match status" value="1"/>
</dbReference>
<dbReference type="InterPro" id="IPR000807">
    <property type="entry name" value="ImidazoleglycerolP_deHydtase"/>
</dbReference>
<dbReference type="GO" id="GO:0004424">
    <property type="term" value="F:imidazoleglycerol-phosphate dehydratase activity"/>
    <property type="evidence" value="ECO:0007669"/>
    <property type="project" value="UniProtKB-EC"/>
</dbReference>
<evidence type="ECO:0000313" key="14">
    <source>
        <dbReference type="Proteomes" id="UP000013776"/>
    </source>
</evidence>
<dbReference type="SMART" id="SM00822">
    <property type="entry name" value="PKS_KR"/>
    <property type="match status" value="1"/>
</dbReference>
<dbReference type="eggNOG" id="KOG1205">
    <property type="taxonomic scope" value="Eukaryota"/>
</dbReference>
<dbReference type="FunFam" id="3.30.230.40:FF:000005">
    <property type="entry name" value="Imidazoleglycerol-phosphate dehydratase"/>
    <property type="match status" value="1"/>
</dbReference>
<dbReference type="InterPro" id="IPR036291">
    <property type="entry name" value="NAD(P)-bd_dom_sf"/>
</dbReference>
<dbReference type="Pfam" id="PF00106">
    <property type="entry name" value="adh_short"/>
    <property type="match status" value="1"/>
</dbReference>
<keyword evidence="9 10" id="KW-0456">Lyase</keyword>
<dbReference type="Gene3D" id="3.40.50.720">
    <property type="entry name" value="NAD(P)-binding Rossmann-like Domain"/>
    <property type="match status" value="2"/>
</dbReference>
<dbReference type="PROSITE" id="PS00954">
    <property type="entry name" value="IGP_DEHYDRATASE_1"/>
    <property type="match status" value="1"/>
</dbReference>
<keyword evidence="6" id="KW-0028">Amino-acid biosynthesis</keyword>
<dbReference type="UniPathway" id="UPA00031">
    <property type="reaction ID" value="UER00011"/>
</dbReference>
<comment type="pathway">
    <text evidence="2 10">Amino-acid biosynthesis; L-histidine biosynthesis; L-histidine from 5-phospho-alpha-D-ribose 1-diphosphate: step 6/9.</text>
</comment>
<evidence type="ECO:0000256" key="1">
    <source>
        <dbReference type="ARBA" id="ARBA00001723"/>
    </source>
</evidence>